<evidence type="ECO:0000313" key="3">
    <source>
        <dbReference type="EMBL" id="CAH1244254.1"/>
    </source>
</evidence>
<dbReference type="EMBL" id="OV696698">
    <property type="protein sequence ID" value="CAH1244254.1"/>
    <property type="molecule type" value="Genomic_DNA"/>
</dbReference>
<feature type="transmembrane region" description="Helical" evidence="2">
    <location>
        <begin position="47"/>
        <end position="70"/>
    </location>
</feature>
<gene>
    <name evidence="3" type="primary">Hypp7238</name>
    <name evidence="3" type="ORF">BLAG_LOCUS6939</name>
</gene>
<keyword evidence="2" id="KW-1133">Transmembrane helix</keyword>
<evidence type="ECO:0000256" key="1">
    <source>
        <dbReference type="SAM" id="MobiDB-lite"/>
    </source>
</evidence>
<dbReference type="AlphaFoldDB" id="A0A8J9YYQ1"/>
<keyword evidence="2" id="KW-0812">Transmembrane</keyword>
<dbReference type="OrthoDB" id="10032619at2759"/>
<keyword evidence="4" id="KW-1185">Reference proteome</keyword>
<feature type="compositionally biased region" description="Basic and acidic residues" evidence="1">
    <location>
        <begin position="136"/>
        <end position="150"/>
    </location>
</feature>
<feature type="region of interest" description="Disordered" evidence="1">
    <location>
        <begin position="127"/>
        <end position="150"/>
    </location>
</feature>
<organism evidence="3 4">
    <name type="scientific">Branchiostoma lanceolatum</name>
    <name type="common">Common lancelet</name>
    <name type="synonym">Amphioxus lanceolatum</name>
    <dbReference type="NCBI Taxonomy" id="7740"/>
    <lineage>
        <taxon>Eukaryota</taxon>
        <taxon>Metazoa</taxon>
        <taxon>Chordata</taxon>
        <taxon>Cephalochordata</taxon>
        <taxon>Leptocardii</taxon>
        <taxon>Amphioxiformes</taxon>
        <taxon>Branchiostomatidae</taxon>
        <taxon>Branchiostoma</taxon>
    </lineage>
</organism>
<accession>A0A8J9YYQ1</accession>
<reference evidence="3" key="1">
    <citation type="submission" date="2022-01" db="EMBL/GenBank/DDBJ databases">
        <authorList>
            <person name="Braso-Vives M."/>
        </authorList>
    </citation>
    <scope>NUCLEOTIDE SEQUENCE</scope>
</reference>
<evidence type="ECO:0000256" key="2">
    <source>
        <dbReference type="SAM" id="Phobius"/>
    </source>
</evidence>
<feature type="region of interest" description="Disordered" evidence="1">
    <location>
        <begin position="414"/>
        <end position="457"/>
    </location>
</feature>
<keyword evidence="2" id="KW-0472">Membrane</keyword>
<name>A0A8J9YYQ1_BRALA</name>
<dbReference type="Proteomes" id="UP000838412">
    <property type="component" value="Chromosome 13"/>
</dbReference>
<protein>
    <submittedName>
        <fullName evidence="3">Hypp7238 protein</fullName>
    </submittedName>
</protein>
<proteinExistence type="predicted"/>
<sequence>METDSMATEFDGVFNETLCPEGYNVTVNGTLCARAPIGHPILAEKNILFYLIGVLAFYGCSLLFLLLHFVRSEQEDIELESYYETYIERKPLRDGMSRGFVLVKGTAKPGVDRGLIRSKRAGRPAQISGMDPGLIRGERAGRPGQRRGVDRGLILDERVDKPNGMGRDLLREERVGRPARGSGMGRHLIRGERADSPDEVPRMGRDLIRGKRVGRPVQISGMDRDLIRGEREQRLPHGPGIGRDLKRGERVLLGRPQGPGMNQGLIRKERAGRLTQGSRIDWGFIRGEKAVGPDEFPGLGRDFIRGEKAGRPEEFPGVGNGFILDDRTVSPNGVPGMGRGFIRGAKAVRPEERPMVDRGLIRGEMAPGRPDEEPGVDERATGLNKVPRMGRSFIRGEREVTTEELQMMYRGLIRGEIAKDPDDEPGGAGVSDGARGQSSPPRCPVCDRPFLANSNVN</sequence>
<evidence type="ECO:0000313" key="4">
    <source>
        <dbReference type="Proteomes" id="UP000838412"/>
    </source>
</evidence>